<dbReference type="OrthoDB" id="10588578at2759"/>
<dbReference type="EMBL" id="LWDP01000062">
    <property type="protein sequence ID" value="ORD93613.1"/>
    <property type="molecule type" value="Genomic_DNA"/>
</dbReference>
<dbReference type="VEuPathDB" id="MicrosporidiaDB:ECANGB1_1928"/>
<feature type="compositionally biased region" description="Basic and acidic residues" evidence="1">
    <location>
        <begin position="288"/>
        <end position="317"/>
    </location>
</feature>
<proteinExistence type="predicted"/>
<gene>
    <name evidence="2" type="ORF">ECANGB1_1928</name>
</gene>
<protein>
    <submittedName>
        <fullName evidence="2">Uncharacterized protein</fullName>
    </submittedName>
</protein>
<sequence>MQICLFGFVDAKQLVRTKRGVSYISTENVDDPNEFRSLRYNSDVRLVCEEGPLERLADYNDTFNDKNVFMNRCITSKKTMLLYEQLAYLLGKKEMLLEIRNTQGKKTVQNKLDTKRMSTLQCILRPKESLVLVKNKKRISLGEFSKFENNTQNEWIFYYVNGDSNSFGTRNSAVVVFYPSHVRVTKKVFMDKPGQYKFTVGLPELYTTEKVITLKTVTKEEAERIENMWNKENNVGEQGVTEDGIVHVFNLEENIPSNELPGKDEDKNTGIEETVEKEEKEEKEEEQDVKTDKEQEQEKKSKKKQESEQKPETKTEEYDMTDAL</sequence>
<evidence type="ECO:0000313" key="2">
    <source>
        <dbReference type="EMBL" id="ORD93613.1"/>
    </source>
</evidence>
<dbReference type="Proteomes" id="UP000192639">
    <property type="component" value="Unassembled WGS sequence"/>
</dbReference>
<name>A0A1Y1S5C3_9MICR</name>
<feature type="compositionally biased region" description="Basic and acidic residues" evidence="1">
    <location>
        <begin position="261"/>
        <end position="270"/>
    </location>
</feature>
<accession>A0A1Y1S5C3</accession>
<comment type="caution">
    <text evidence="2">The sequence shown here is derived from an EMBL/GenBank/DDBJ whole genome shotgun (WGS) entry which is preliminary data.</text>
</comment>
<evidence type="ECO:0000313" key="3">
    <source>
        <dbReference type="Proteomes" id="UP000192639"/>
    </source>
</evidence>
<feature type="compositionally biased region" description="Acidic residues" evidence="1">
    <location>
        <begin position="273"/>
        <end position="287"/>
    </location>
</feature>
<feature type="region of interest" description="Disordered" evidence="1">
    <location>
        <begin position="253"/>
        <end position="324"/>
    </location>
</feature>
<organism evidence="2 3">
    <name type="scientific">Enterospora canceri</name>
    <dbReference type="NCBI Taxonomy" id="1081671"/>
    <lineage>
        <taxon>Eukaryota</taxon>
        <taxon>Fungi</taxon>
        <taxon>Fungi incertae sedis</taxon>
        <taxon>Microsporidia</taxon>
        <taxon>Enterocytozoonidae</taxon>
        <taxon>Enterospora</taxon>
    </lineage>
</organism>
<dbReference type="AlphaFoldDB" id="A0A1Y1S5C3"/>
<keyword evidence="3" id="KW-1185">Reference proteome</keyword>
<reference evidence="2 3" key="1">
    <citation type="journal article" date="2017" name="Environ. Microbiol.">
        <title>Decay of the glycolytic pathway and adaptation to intranuclear parasitism within Enterocytozoonidae microsporidia.</title>
        <authorList>
            <person name="Wiredu Boakye D."/>
            <person name="Jaroenlak P."/>
            <person name="Prachumwat A."/>
            <person name="Williams T.A."/>
            <person name="Bateman K.S."/>
            <person name="Itsathitphaisarn O."/>
            <person name="Sritunyalucksana K."/>
            <person name="Paszkiewicz K.H."/>
            <person name="Moore K.A."/>
            <person name="Stentiford G.D."/>
            <person name="Williams B.A."/>
        </authorList>
    </citation>
    <scope>NUCLEOTIDE SEQUENCE [LARGE SCALE GENOMIC DNA]</scope>
    <source>
        <strain evidence="2 3">GB1</strain>
    </source>
</reference>
<evidence type="ECO:0000256" key="1">
    <source>
        <dbReference type="SAM" id="MobiDB-lite"/>
    </source>
</evidence>